<dbReference type="PANTHER" id="PTHR43798:SF33">
    <property type="entry name" value="HYDROLASE, PUTATIVE (AFU_ORTHOLOGUE AFUA_2G14860)-RELATED"/>
    <property type="match status" value="1"/>
</dbReference>
<dbReference type="AlphaFoldDB" id="A0A094K1N6"/>
<dbReference type="SUPFAM" id="SSF53474">
    <property type="entry name" value="alpha/beta-Hydrolases"/>
    <property type="match status" value="1"/>
</dbReference>
<name>A0A094K1N6_9GAMM</name>
<dbReference type="eggNOG" id="COG2267">
    <property type="taxonomic scope" value="Bacteria"/>
</dbReference>
<dbReference type="PRINTS" id="PR00111">
    <property type="entry name" value="ABHYDROLASE"/>
</dbReference>
<dbReference type="GO" id="GO:0016020">
    <property type="term" value="C:membrane"/>
    <property type="evidence" value="ECO:0007669"/>
    <property type="project" value="TreeGrafter"/>
</dbReference>
<dbReference type="EMBL" id="JPEO01000002">
    <property type="protein sequence ID" value="KFZ38576.1"/>
    <property type="molecule type" value="Genomic_DNA"/>
</dbReference>
<evidence type="ECO:0000259" key="1">
    <source>
        <dbReference type="Pfam" id="PF00561"/>
    </source>
</evidence>
<gene>
    <name evidence="2" type="ORF">HR45_03900</name>
</gene>
<feature type="domain" description="AB hydrolase-1" evidence="1">
    <location>
        <begin position="21"/>
        <end position="262"/>
    </location>
</feature>
<comment type="caution">
    <text evidence="2">The sequence shown here is derived from an EMBL/GenBank/DDBJ whole genome shotgun (WGS) entry which is preliminary data.</text>
</comment>
<proteinExistence type="predicted"/>
<reference evidence="2 3" key="1">
    <citation type="submission" date="2014-06" db="EMBL/GenBank/DDBJ databases">
        <title>Shewanella sp. YQH10.</title>
        <authorList>
            <person name="Liu Y."/>
            <person name="Zeng R."/>
        </authorList>
    </citation>
    <scope>NUCLEOTIDE SEQUENCE [LARGE SCALE GENOMIC DNA]</scope>
    <source>
        <strain evidence="2 3">YQH10</strain>
    </source>
</reference>
<dbReference type="InterPro" id="IPR000073">
    <property type="entry name" value="AB_hydrolase_1"/>
</dbReference>
<evidence type="ECO:0000313" key="3">
    <source>
        <dbReference type="Proteomes" id="UP000029264"/>
    </source>
</evidence>
<organism evidence="2 3">
    <name type="scientific">Shewanella mangrovi</name>
    <dbReference type="NCBI Taxonomy" id="1515746"/>
    <lineage>
        <taxon>Bacteria</taxon>
        <taxon>Pseudomonadati</taxon>
        <taxon>Pseudomonadota</taxon>
        <taxon>Gammaproteobacteria</taxon>
        <taxon>Alteromonadales</taxon>
        <taxon>Shewanellaceae</taxon>
        <taxon>Shewanella</taxon>
    </lineage>
</organism>
<dbReference type="InterPro" id="IPR029058">
    <property type="entry name" value="AB_hydrolase_fold"/>
</dbReference>
<evidence type="ECO:0000313" key="2">
    <source>
        <dbReference type="EMBL" id="KFZ38576.1"/>
    </source>
</evidence>
<dbReference type="InterPro" id="IPR050266">
    <property type="entry name" value="AB_hydrolase_sf"/>
</dbReference>
<dbReference type="Pfam" id="PF00561">
    <property type="entry name" value="Abhydrolase_1"/>
    <property type="match status" value="1"/>
</dbReference>
<keyword evidence="3" id="KW-1185">Reference proteome</keyword>
<dbReference type="Gene3D" id="3.40.50.1820">
    <property type="entry name" value="alpha/beta hydrolase"/>
    <property type="match status" value="1"/>
</dbReference>
<sequence>MTFEVAGQRYAALAWGPKDAPLLVAFHGWLDNAMSFAPLAQYLSASFRIIAFDWPGHGHSDWRPGSYPLQWADYLLDIDRVLAALERQPIAIIGHSLGAICAGAYSAVCADRVQQLILIEAFAPLSEDASQSRGRLQKSLRQHRQRRSNDKRYVELNALVAQRQQLTGLEAHWCELILQRNLAQDAEGQYWRIDPRLRWVSPVRMTDEQVQALMSPVRVPTLLISGKQGYKVLNDNIALAQQWYQSLTQLQLAGHHHLHMEHAAAVASAINSYLTGQKSNTAR</sequence>
<dbReference type="STRING" id="1515746.HR45_03900"/>
<protein>
    <recommendedName>
        <fullName evidence="1">AB hydrolase-1 domain-containing protein</fullName>
    </recommendedName>
</protein>
<dbReference type="Proteomes" id="UP000029264">
    <property type="component" value="Unassembled WGS sequence"/>
</dbReference>
<dbReference type="PANTHER" id="PTHR43798">
    <property type="entry name" value="MONOACYLGLYCEROL LIPASE"/>
    <property type="match status" value="1"/>
</dbReference>
<accession>A0A094K1N6</accession>